<feature type="region of interest" description="Disordered" evidence="1">
    <location>
        <begin position="1"/>
        <end position="92"/>
    </location>
</feature>
<reference evidence="3" key="1">
    <citation type="submission" date="2019-03" db="EMBL/GenBank/DDBJ databases">
        <title>Improved annotation for the trematode Fasciola hepatica.</title>
        <authorList>
            <person name="Choi Y.-J."/>
            <person name="Martin J."/>
            <person name="Mitreva M."/>
        </authorList>
    </citation>
    <scope>NUCLEOTIDE SEQUENCE [LARGE SCALE GENOMIC DNA]</scope>
</reference>
<dbReference type="InterPro" id="IPR039228">
    <property type="entry name" value="SZRD1"/>
</dbReference>
<dbReference type="PANTHER" id="PTHR31796">
    <property type="entry name" value="SUZ DOMAIN-CONTAINING PROTEIN 1"/>
    <property type="match status" value="1"/>
</dbReference>
<feature type="compositionally biased region" description="Polar residues" evidence="1">
    <location>
        <begin position="82"/>
        <end position="92"/>
    </location>
</feature>
<evidence type="ECO:0000256" key="1">
    <source>
        <dbReference type="SAM" id="MobiDB-lite"/>
    </source>
</evidence>
<dbReference type="AlphaFoldDB" id="A0A4E0RXG8"/>
<dbReference type="EMBL" id="JXXN02000688">
    <property type="protein sequence ID" value="THD26597.1"/>
    <property type="molecule type" value="Genomic_DNA"/>
</dbReference>
<comment type="caution">
    <text evidence="3">The sequence shown here is derived from an EMBL/GenBank/DDBJ whole genome shotgun (WGS) entry which is preliminary data.</text>
</comment>
<accession>A0A4E0RXG8</accession>
<evidence type="ECO:0000313" key="3">
    <source>
        <dbReference type="EMBL" id="THD26597.1"/>
    </source>
</evidence>
<dbReference type="Proteomes" id="UP000230066">
    <property type="component" value="Unassembled WGS sequence"/>
</dbReference>
<feature type="domain" description="SUZ" evidence="2">
    <location>
        <begin position="1"/>
        <end position="52"/>
    </location>
</feature>
<name>A0A4E0RXG8_FASHE</name>
<dbReference type="PROSITE" id="PS51673">
    <property type="entry name" value="SUZ"/>
    <property type="match status" value="1"/>
</dbReference>
<dbReference type="InterPro" id="IPR024771">
    <property type="entry name" value="SUZ"/>
</dbReference>
<evidence type="ECO:0000259" key="2">
    <source>
        <dbReference type="PROSITE" id="PS51673"/>
    </source>
</evidence>
<protein>
    <recommendedName>
        <fullName evidence="2">SUZ domain-containing protein</fullName>
    </recommendedName>
</protein>
<dbReference type="PANTHER" id="PTHR31796:SF2">
    <property type="entry name" value="SUZ DOMAIN-CONTAINING PROTEIN 1"/>
    <property type="match status" value="1"/>
</dbReference>
<evidence type="ECO:0000313" key="4">
    <source>
        <dbReference type="Proteomes" id="UP000230066"/>
    </source>
</evidence>
<gene>
    <name evidence="3" type="ORF">D915_002389</name>
</gene>
<organism evidence="3 4">
    <name type="scientific">Fasciola hepatica</name>
    <name type="common">Liver fluke</name>
    <dbReference type="NCBI Taxonomy" id="6192"/>
    <lineage>
        <taxon>Eukaryota</taxon>
        <taxon>Metazoa</taxon>
        <taxon>Spiralia</taxon>
        <taxon>Lophotrochozoa</taxon>
        <taxon>Platyhelminthes</taxon>
        <taxon>Trematoda</taxon>
        <taxon>Digenea</taxon>
        <taxon>Plagiorchiida</taxon>
        <taxon>Echinostomata</taxon>
        <taxon>Echinostomatoidea</taxon>
        <taxon>Fasciolidae</taxon>
        <taxon>Fasciola</taxon>
    </lineage>
</organism>
<proteinExistence type="predicted"/>
<keyword evidence="4" id="KW-1185">Reference proteome</keyword>
<sequence length="294" mass="31499">MEKPSIRILQRPCPIQSNQSLESSRPPIAVKTLEQREADYAAARRRIMGSESPEPESESQPSRGANKHTVGGNGVNECAAQRHSSGVTTPATPLMSIQATPVATTGVLSDFRTPNTNPSGTTVQSARNVRPGLAVVNVAQKLQQQQSQTTINGARPMIPSHQQPQRILTASSNSPTIVSHTSRTSQHLPLFPSQIGNTSVGLLPTPPGFNYSAQNASLNTGGLHHPQSAALALMHHFTMIQQQYQQALNGFQNQLISPIVSNVSQNSLSHMAFSSAVSSQSGVNPKYTHPSNFH</sequence>
<dbReference type="Pfam" id="PF12752">
    <property type="entry name" value="SUZ"/>
    <property type="match status" value="1"/>
</dbReference>